<sequence length="1270" mass="144302">MARRRSLNRRRSRGSLNNSGVLNDDTNVYNDDDELWFRRLPDESNMSKYLGSTSSSRYSKSILNPDSGVIQLLGSDESFWQRLDDSDSNMMPRKRTQPSPKKSVRKSNMTNETLTSESSTIPPPKRRKLLGSKPRKSTGDVFSQAFDSEPAVESEPARASNRHVQDPRQSLSQSEMIDRGHRSGFQSSESEHEPRAKRTIFKKPRRASSGISRVSLYEKVLDETDVSAVGPSQPPEDRRTIVKPRTTFSNSPRYSSQNKNNLSQRSSTRSKNGDGTIESDSDLDLASQQRPRFRQHVAQSGDPFASIISETSSEKEQSPDQSKKSISISESRRDENLRPEIENQDENDNKSLTSGGSQSNSRSSNNFVLRDSAGEHSDRGKNLLRTRASSVHSDISENKSSTTSISETFKSIENLPLEEETNSQNYEPIGEEEEEEEEEEDEDEDEDEDEEEEEEEEEDEKDEKEEGGEEPMETEEILNPSQSQKILEESIVEEASGFRADDFEEDEEVVDKENRKSLNNLEDVDVSQAQSPKKGRKSRQTSDAIISQQEKEISRVELNDRRRTRQSEGESVRNSPQARVEVRKKSVGKKSHRRVSEVDNLNSGIEADKSLSGSARKTRSGRVLEDGTPEKSLGKGKARRSKDKVNEEEIGVSLEKSLTDSQRKTWSGRVSKEVLRDGSEFAERSRIVLEEGKKIQRRIFGDSEDEDEVVNRKVKEVGGGNERLGGKDHSQKSFDEVEGQEAGESFRGEEVGSVVGDLDGGERSKADDQEDDEKDEEEVSQDRSNQEDNEKSQEVENQEGNEEVSREVGEEISSGVENQEEGEEVEEDDEEEEEEISLEVENQEGDEEISPVENQEEGEEEEISLEVENQESDEGISPEVENQEGDEEISLEVDNKEDEEAEEEIAKKTPRKEKEISRIESIDRKKKKSISKRKSKLGSPKHSSTRYFNKDKSSDEFDSDEIDEELDKYVRNTSKMSLQNKSKPREINPTPSDLPFRESDSDNDNLGEAIQEGIAEARPSETRPGTSRTVNKAVESNKSVGSKQLQSNQRSILSFFSNSTARPSLHISTKPLASSDLLKEVDARMKEIKKRRDESFAKQMEEEMAVIKAKPVKLMPVKKKVGVSLVKKSVKAKEVNKAFIVNGVVYRKPRLPRPKHWATDRLYKFLWKKMEAKYELQTRLKSEKFVTELAKAVEVIIKKKEYKDYKFVLEELMKKMARLGIIVTRKDFYDFCYDFLPYEFREKVTPMLLPGAVHLVPFEPQKLNTPILEG</sequence>
<feature type="compositionally biased region" description="Polar residues" evidence="1">
    <location>
        <begin position="246"/>
        <end position="270"/>
    </location>
</feature>
<reference evidence="2 3" key="1">
    <citation type="journal article" date="2021" name="J. Hered.">
        <title>A chromosome-level genome assembly of the parasitoid wasp, Cotesia glomerata (Hymenoptera: Braconidae).</title>
        <authorList>
            <person name="Pinto B.J."/>
            <person name="Weis J.J."/>
            <person name="Gamble T."/>
            <person name="Ode P.J."/>
            <person name="Paul R."/>
            <person name="Zaspel J.M."/>
        </authorList>
    </citation>
    <scope>NUCLEOTIDE SEQUENCE [LARGE SCALE GENOMIC DNA]</scope>
    <source>
        <strain evidence="2">CgM1</strain>
    </source>
</reference>
<feature type="compositionally biased region" description="Basic and acidic residues" evidence="1">
    <location>
        <begin position="780"/>
        <end position="794"/>
    </location>
</feature>
<evidence type="ECO:0000313" key="3">
    <source>
        <dbReference type="Proteomes" id="UP000826195"/>
    </source>
</evidence>
<feature type="compositionally biased region" description="Basic residues" evidence="1">
    <location>
        <begin position="1"/>
        <end position="13"/>
    </location>
</feature>
<keyword evidence="3" id="KW-1185">Reference proteome</keyword>
<feature type="region of interest" description="Disordered" evidence="1">
    <location>
        <begin position="1"/>
        <end position="25"/>
    </location>
</feature>
<feature type="compositionally biased region" description="Acidic residues" evidence="1">
    <location>
        <begin position="956"/>
        <end position="966"/>
    </location>
</feature>
<dbReference type="EMBL" id="JAHXZJ010001119">
    <property type="protein sequence ID" value="KAH0553803.1"/>
    <property type="molecule type" value="Genomic_DNA"/>
</dbReference>
<feature type="compositionally biased region" description="Basic and acidic residues" evidence="1">
    <location>
        <begin position="549"/>
        <end position="571"/>
    </location>
</feature>
<feature type="compositionally biased region" description="Polar residues" evidence="1">
    <location>
        <begin position="1023"/>
        <end position="1044"/>
    </location>
</feature>
<feature type="compositionally biased region" description="Acidic residues" evidence="1">
    <location>
        <begin position="768"/>
        <end position="779"/>
    </location>
</feature>
<feature type="compositionally biased region" description="Polar residues" evidence="1">
    <location>
        <begin position="971"/>
        <end position="981"/>
    </location>
</feature>
<feature type="compositionally biased region" description="Low complexity" evidence="1">
    <location>
        <begin position="354"/>
        <end position="366"/>
    </location>
</feature>
<feature type="compositionally biased region" description="Polar residues" evidence="1">
    <location>
        <begin position="106"/>
        <end position="120"/>
    </location>
</feature>
<feature type="compositionally biased region" description="Basic and acidic residues" evidence="1">
    <location>
        <begin position="330"/>
        <end position="341"/>
    </location>
</feature>
<feature type="compositionally biased region" description="Basic and acidic residues" evidence="1">
    <location>
        <begin position="372"/>
        <end position="381"/>
    </location>
</feature>
<feature type="compositionally biased region" description="Acidic residues" evidence="1">
    <location>
        <begin position="818"/>
        <end position="903"/>
    </location>
</feature>
<comment type="caution">
    <text evidence="2">The sequence shown here is derived from an EMBL/GenBank/DDBJ whole genome shotgun (WGS) entry which is preliminary data.</text>
</comment>
<name>A0AAV7II97_COTGL</name>
<gene>
    <name evidence="2" type="ORF">KQX54_004539</name>
</gene>
<feature type="compositionally biased region" description="Acidic residues" evidence="1">
    <location>
        <begin position="429"/>
        <end position="476"/>
    </location>
</feature>
<organism evidence="2 3">
    <name type="scientific">Cotesia glomerata</name>
    <name type="common">Lepidopteran parasitic wasp</name>
    <name type="synonym">Apanteles glomeratus</name>
    <dbReference type="NCBI Taxonomy" id="32391"/>
    <lineage>
        <taxon>Eukaryota</taxon>
        <taxon>Metazoa</taxon>
        <taxon>Ecdysozoa</taxon>
        <taxon>Arthropoda</taxon>
        <taxon>Hexapoda</taxon>
        <taxon>Insecta</taxon>
        <taxon>Pterygota</taxon>
        <taxon>Neoptera</taxon>
        <taxon>Endopterygota</taxon>
        <taxon>Hymenoptera</taxon>
        <taxon>Apocrita</taxon>
        <taxon>Ichneumonoidea</taxon>
        <taxon>Braconidae</taxon>
        <taxon>Microgastrinae</taxon>
        <taxon>Cotesia</taxon>
    </lineage>
</organism>
<protein>
    <submittedName>
        <fullName evidence="2">Uncharacterized protein</fullName>
    </submittedName>
</protein>
<accession>A0AAV7II97</accession>
<dbReference type="AlphaFoldDB" id="A0AAV7II97"/>
<feature type="compositionally biased region" description="Basic residues" evidence="1">
    <location>
        <begin position="124"/>
        <end position="136"/>
    </location>
</feature>
<feature type="compositionally biased region" description="Basic residues" evidence="1">
    <location>
        <begin position="197"/>
        <end position="206"/>
    </location>
</feature>
<proteinExistence type="predicted"/>
<feature type="compositionally biased region" description="Basic and acidic residues" evidence="1">
    <location>
        <begin position="904"/>
        <end position="923"/>
    </location>
</feature>
<feature type="region of interest" description="Disordered" evidence="1">
    <location>
        <begin position="693"/>
        <end position="1044"/>
    </location>
</feature>
<dbReference type="Proteomes" id="UP000826195">
    <property type="component" value="Unassembled WGS sequence"/>
</dbReference>
<evidence type="ECO:0000256" key="1">
    <source>
        <dbReference type="SAM" id="MobiDB-lite"/>
    </source>
</evidence>
<feature type="compositionally biased region" description="Basic and acidic residues" evidence="1">
    <location>
        <begin position="724"/>
        <end position="735"/>
    </location>
</feature>
<feature type="compositionally biased region" description="Basic and acidic residues" evidence="1">
    <location>
        <begin position="312"/>
        <end position="323"/>
    </location>
</feature>
<feature type="region of interest" description="Disordered" evidence="1">
    <location>
        <begin position="83"/>
        <end position="651"/>
    </location>
</feature>
<evidence type="ECO:0000313" key="2">
    <source>
        <dbReference type="EMBL" id="KAH0553803.1"/>
    </source>
</evidence>
<feature type="compositionally biased region" description="Basic and acidic residues" evidence="1">
    <location>
        <begin position="622"/>
        <end position="633"/>
    </location>
</feature>
<feature type="compositionally biased region" description="Basic residues" evidence="1">
    <location>
        <begin position="924"/>
        <end position="936"/>
    </location>
</feature>
<feature type="compositionally biased region" description="Polar residues" evidence="1">
    <location>
        <begin position="387"/>
        <end position="411"/>
    </location>
</feature>